<keyword evidence="10" id="KW-0044">Antibiotic</keyword>
<evidence type="ECO:0000256" key="11">
    <source>
        <dbReference type="ARBA" id="ARBA00023035"/>
    </source>
</evidence>
<feature type="domain" description="Gnk2-homologous" evidence="16">
    <location>
        <begin position="92"/>
        <end position="193"/>
    </location>
</feature>
<dbReference type="GO" id="GO:0042742">
    <property type="term" value="P:defense response to bacterium"/>
    <property type="evidence" value="ECO:0007669"/>
    <property type="project" value="UniProtKB-KW"/>
</dbReference>
<evidence type="ECO:0000256" key="4">
    <source>
        <dbReference type="ARBA" id="ARBA00022581"/>
    </source>
</evidence>
<organism evidence="17 18">
    <name type="scientific">Panicum miliaceum</name>
    <name type="common">Proso millet</name>
    <name type="synonym">Broomcorn millet</name>
    <dbReference type="NCBI Taxonomy" id="4540"/>
    <lineage>
        <taxon>Eukaryota</taxon>
        <taxon>Viridiplantae</taxon>
        <taxon>Streptophyta</taxon>
        <taxon>Embryophyta</taxon>
        <taxon>Tracheophyta</taxon>
        <taxon>Spermatophyta</taxon>
        <taxon>Magnoliopsida</taxon>
        <taxon>Liliopsida</taxon>
        <taxon>Poales</taxon>
        <taxon>Poaceae</taxon>
        <taxon>PACMAD clade</taxon>
        <taxon>Panicoideae</taxon>
        <taxon>Panicodae</taxon>
        <taxon>Paniceae</taxon>
        <taxon>Panicinae</taxon>
        <taxon>Panicum</taxon>
        <taxon>Panicum sect. Panicum</taxon>
    </lineage>
</organism>
<evidence type="ECO:0000313" key="18">
    <source>
        <dbReference type="Proteomes" id="UP000275267"/>
    </source>
</evidence>
<evidence type="ECO:0000256" key="15">
    <source>
        <dbReference type="SAM" id="Phobius"/>
    </source>
</evidence>
<evidence type="ECO:0000256" key="8">
    <source>
        <dbReference type="ARBA" id="ARBA00022821"/>
    </source>
</evidence>
<dbReference type="EMBL" id="PQIB02000009">
    <property type="protein sequence ID" value="RLM97821.1"/>
    <property type="molecule type" value="Genomic_DNA"/>
</dbReference>
<evidence type="ECO:0000256" key="3">
    <source>
        <dbReference type="ARBA" id="ARBA00022577"/>
    </source>
</evidence>
<evidence type="ECO:0000256" key="2">
    <source>
        <dbReference type="ARBA" id="ARBA00022529"/>
    </source>
</evidence>
<evidence type="ECO:0000256" key="1">
    <source>
        <dbReference type="ARBA" id="ARBA00004251"/>
    </source>
</evidence>
<comment type="subcellular location">
    <subcellularLocation>
        <location evidence="13">Cell junction</location>
        <location evidence="13">Plasmodesma</location>
    </subcellularLocation>
    <subcellularLocation>
        <location evidence="1">Cell membrane</location>
        <topology evidence="1">Single-pass type I membrane protein</topology>
    </subcellularLocation>
</comment>
<dbReference type="Proteomes" id="UP000275267">
    <property type="component" value="Unassembled WGS sequence"/>
</dbReference>
<keyword evidence="9" id="KW-0965">Cell junction</keyword>
<keyword evidence="15" id="KW-0812">Transmembrane</keyword>
<evidence type="ECO:0000259" key="16">
    <source>
        <dbReference type="PROSITE" id="PS51473"/>
    </source>
</evidence>
<keyword evidence="3" id="KW-0295">Fungicide</keyword>
<evidence type="ECO:0000256" key="9">
    <source>
        <dbReference type="ARBA" id="ARBA00022949"/>
    </source>
</evidence>
<keyword evidence="8" id="KW-0611">Plant defense</keyword>
<evidence type="ECO:0000256" key="12">
    <source>
        <dbReference type="ARBA" id="ARBA00023157"/>
    </source>
</evidence>
<keyword evidence="6" id="KW-0430">Lectin</keyword>
<keyword evidence="15" id="KW-0472">Membrane</keyword>
<dbReference type="Gene3D" id="3.30.430.20">
    <property type="entry name" value="Gnk2 domain, C-X8-C-X2-C motif"/>
    <property type="match status" value="1"/>
</dbReference>
<comment type="caution">
    <text evidence="17">The sequence shown here is derived from an EMBL/GenBank/DDBJ whole genome shotgun (WGS) entry which is preliminary data.</text>
</comment>
<dbReference type="Pfam" id="PF01657">
    <property type="entry name" value="Stress-antifung"/>
    <property type="match status" value="1"/>
</dbReference>
<keyword evidence="4" id="KW-0945">Host-virus interaction</keyword>
<dbReference type="AlphaFoldDB" id="A0A3L6R5V9"/>
<proteinExistence type="inferred from homology"/>
<keyword evidence="5" id="KW-0732">Signal</keyword>
<protein>
    <recommendedName>
        <fullName evidence="16">Gnk2-homologous domain-containing protein</fullName>
    </recommendedName>
</protein>
<dbReference type="GO" id="GO:0050832">
    <property type="term" value="P:defense response to fungus"/>
    <property type="evidence" value="ECO:0007669"/>
    <property type="project" value="UniProtKB-KW"/>
</dbReference>
<dbReference type="GO" id="GO:0005537">
    <property type="term" value="F:D-mannose binding"/>
    <property type="evidence" value="ECO:0007669"/>
    <property type="project" value="UniProtKB-KW"/>
</dbReference>
<gene>
    <name evidence="17" type="ORF">C2845_PM06G12660</name>
</gene>
<keyword evidence="7" id="KW-0677">Repeat</keyword>
<feature type="transmembrane region" description="Helical" evidence="15">
    <location>
        <begin position="246"/>
        <end position="270"/>
    </location>
</feature>
<dbReference type="GO" id="GO:0031640">
    <property type="term" value="P:killing of cells of another organism"/>
    <property type="evidence" value="ECO:0007669"/>
    <property type="project" value="UniProtKB-KW"/>
</dbReference>
<keyword evidence="15" id="KW-1133">Transmembrane helix</keyword>
<keyword evidence="11" id="KW-0465">Mannose-binding</keyword>
<dbReference type="PROSITE" id="PS51473">
    <property type="entry name" value="GNK2"/>
    <property type="match status" value="1"/>
</dbReference>
<name>A0A3L6R5V9_PANMI</name>
<reference evidence="18" key="1">
    <citation type="journal article" date="2019" name="Nat. Commun.">
        <title>The genome of broomcorn millet.</title>
        <authorList>
            <person name="Zou C."/>
            <person name="Miki D."/>
            <person name="Li D."/>
            <person name="Tang Q."/>
            <person name="Xiao L."/>
            <person name="Rajput S."/>
            <person name="Deng P."/>
            <person name="Jia W."/>
            <person name="Huang R."/>
            <person name="Zhang M."/>
            <person name="Sun Y."/>
            <person name="Hu J."/>
            <person name="Fu X."/>
            <person name="Schnable P.S."/>
            <person name="Li F."/>
            <person name="Zhang H."/>
            <person name="Feng B."/>
            <person name="Zhu X."/>
            <person name="Liu R."/>
            <person name="Schnable J.C."/>
            <person name="Zhu J.-K."/>
            <person name="Zhang H."/>
        </authorList>
    </citation>
    <scope>NUCLEOTIDE SEQUENCE [LARGE SCALE GENOMIC DNA]</scope>
</reference>
<evidence type="ECO:0000256" key="5">
    <source>
        <dbReference type="ARBA" id="ARBA00022729"/>
    </source>
</evidence>
<evidence type="ECO:0000256" key="14">
    <source>
        <dbReference type="ARBA" id="ARBA00038393"/>
    </source>
</evidence>
<evidence type="ECO:0000256" key="6">
    <source>
        <dbReference type="ARBA" id="ARBA00022734"/>
    </source>
</evidence>
<evidence type="ECO:0000256" key="13">
    <source>
        <dbReference type="ARBA" id="ARBA00024184"/>
    </source>
</evidence>
<keyword evidence="12" id="KW-1015">Disulfide bond</keyword>
<dbReference type="GO" id="GO:0009506">
    <property type="term" value="C:plasmodesma"/>
    <property type="evidence" value="ECO:0007669"/>
    <property type="project" value="UniProtKB-SubCell"/>
</dbReference>
<dbReference type="InterPro" id="IPR038408">
    <property type="entry name" value="GNK2_sf"/>
</dbReference>
<sequence length="367" mass="40234">MLGRVTGDTRSAAVLRRAAAFHVAAGRGWTCKNDTEAVTSVLTPSPCLLLGSADRLQCEGYNIERYKKAHAVGSSSGGGPLLELNAQMKMVKLLLIVAVVLQFTTSSSSSYWELHCAGGNFTPGSPSQQLAARSRGKTTTVYAIAQCRRDSRRSACESCIRGAFEDTRRLCRFKVGAFVFRDLCTVGYYDEKMSFFPNTAPYHTVESRWDRAVISIHGKMIDDAVRELAQDSGDDKAAAHRHKKEIAIWVSVAVAVLVGVAVVIAIVLFCRKKKRLSRNNLPSGEEGNEIELEDMAREEAAHRVDSGQNAISRVLLMMILSVKSIAGTQKHMAIQFSELVQNQVVLTQFSSAEGWAVLSQKDHPVRN</sequence>
<evidence type="ECO:0000313" key="17">
    <source>
        <dbReference type="EMBL" id="RLM97821.1"/>
    </source>
</evidence>
<comment type="similarity">
    <text evidence="14">Belongs to the cysteine-rich repeat secretory protein family. Plasmodesmata-located proteins (PDLD) subfamily.</text>
</comment>
<evidence type="ECO:0000256" key="7">
    <source>
        <dbReference type="ARBA" id="ARBA00022737"/>
    </source>
</evidence>
<dbReference type="GO" id="GO:0005886">
    <property type="term" value="C:plasma membrane"/>
    <property type="evidence" value="ECO:0007669"/>
    <property type="project" value="UniProtKB-SubCell"/>
</dbReference>
<keyword evidence="2" id="KW-0929">Antimicrobial</keyword>
<keyword evidence="18" id="KW-1185">Reference proteome</keyword>
<dbReference type="InterPro" id="IPR002902">
    <property type="entry name" value="GNK2"/>
</dbReference>
<dbReference type="PANTHER" id="PTHR32080">
    <property type="entry name" value="ANTIFUNGAL PROTEIN GINKBILOBIN-2-LIKE"/>
    <property type="match status" value="1"/>
</dbReference>
<dbReference type="InterPro" id="IPR051378">
    <property type="entry name" value="Cell2Cell_Antifungal"/>
</dbReference>
<dbReference type="PANTHER" id="PTHR32080:SF54">
    <property type="entry name" value="GNK2-HOMOLOGOUS DOMAIN-CONTAINING PROTEIN"/>
    <property type="match status" value="1"/>
</dbReference>
<dbReference type="CDD" id="cd23509">
    <property type="entry name" value="Gnk2-like"/>
    <property type="match status" value="1"/>
</dbReference>
<evidence type="ECO:0000256" key="10">
    <source>
        <dbReference type="ARBA" id="ARBA00023022"/>
    </source>
</evidence>
<accession>A0A3L6R5V9</accession>